<dbReference type="InterPro" id="IPR027417">
    <property type="entry name" value="P-loop_NTPase"/>
</dbReference>
<name>A0A1H6Z3U1_9PSED</name>
<dbReference type="GO" id="GO:0016887">
    <property type="term" value="F:ATP hydrolysis activity"/>
    <property type="evidence" value="ECO:0007669"/>
    <property type="project" value="InterPro"/>
</dbReference>
<dbReference type="Gene3D" id="3.40.50.300">
    <property type="entry name" value="P-loop containing nucleotide triphosphate hydrolases"/>
    <property type="match status" value="1"/>
</dbReference>
<evidence type="ECO:0000313" key="3">
    <source>
        <dbReference type="Proteomes" id="UP000242930"/>
    </source>
</evidence>
<feature type="domain" description="ORC1/DEAH AAA+ ATPase" evidence="1">
    <location>
        <begin position="42"/>
        <end position="176"/>
    </location>
</feature>
<reference evidence="3" key="1">
    <citation type="submission" date="2016-10" db="EMBL/GenBank/DDBJ databases">
        <authorList>
            <person name="Varghese N."/>
            <person name="Submissions S."/>
        </authorList>
    </citation>
    <scope>NUCLEOTIDE SEQUENCE [LARGE SCALE GENOMIC DNA]</scope>
    <source>
        <strain evidence="3">LMG 25967</strain>
    </source>
</reference>
<evidence type="ECO:0000313" key="2">
    <source>
        <dbReference type="EMBL" id="SEJ48101.1"/>
    </source>
</evidence>
<organism evidence="2 3">
    <name type="scientific">Pseudomonas linyingensis</name>
    <dbReference type="NCBI Taxonomy" id="915471"/>
    <lineage>
        <taxon>Bacteria</taxon>
        <taxon>Pseudomonadati</taxon>
        <taxon>Pseudomonadota</taxon>
        <taxon>Gammaproteobacteria</taxon>
        <taxon>Pseudomonadales</taxon>
        <taxon>Pseudomonadaceae</taxon>
        <taxon>Pseudomonas</taxon>
    </lineage>
</organism>
<sequence length="326" mass="37827">MDISEARIVQPHLHPLCLERYLIPTDSISATYAMVLKVIHRRDSGLVIYGNPRYGKTRAMMYCQHCLNVDFPDMPVAIFNAKDEASPHKGNFYTTFLEVVKSKPFNGRVSLADKHSRLVKFMVGEADRDLRRLFILFIDEAQRLMLSHYEWIKDIYNDLALQGVTLLPILLGQKELLGQKDAFECAGKDAIVSRFMLYEHAFRGIREKDDFVTCLGYYDSSVFPVNTNWTYTRFFFPKAYANGFRLADFGDELWAAFVESYDGLGFRSRMEIPMKYFTKTIEILMMDYSDKDYPEFSISKDLCKEVIKESWYLAATSSMKKMNPSM</sequence>
<dbReference type="SUPFAM" id="SSF52540">
    <property type="entry name" value="P-loop containing nucleoside triphosphate hydrolases"/>
    <property type="match status" value="1"/>
</dbReference>
<dbReference type="RefSeq" id="WP_090311475.1">
    <property type="nucleotide sequence ID" value="NZ_FNZE01000009.1"/>
</dbReference>
<dbReference type="AlphaFoldDB" id="A0A1H6Z3U1"/>
<dbReference type="Proteomes" id="UP000242930">
    <property type="component" value="Unassembled WGS sequence"/>
</dbReference>
<proteinExistence type="predicted"/>
<dbReference type="Pfam" id="PF13401">
    <property type="entry name" value="AAA_22"/>
    <property type="match status" value="1"/>
</dbReference>
<keyword evidence="3" id="KW-1185">Reference proteome</keyword>
<dbReference type="STRING" id="915471.SAMN05216201_109153"/>
<evidence type="ECO:0000259" key="1">
    <source>
        <dbReference type="Pfam" id="PF13401"/>
    </source>
</evidence>
<accession>A0A1H6Z3U1</accession>
<dbReference type="EMBL" id="FNZE01000009">
    <property type="protein sequence ID" value="SEJ48101.1"/>
    <property type="molecule type" value="Genomic_DNA"/>
</dbReference>
<protein>
    <submittedName>
        <fullName evidence="2">AAA domain-containing protein</fullName>
    </submittedName>
</protein>
<dbReference type="InterPro" id="IPR049945">
    <property type="entry name" value="AAA_22"/>
</dbReference>
<dbReference type="OrthoDB" id="8903747at2"/>
<gene>
    <name evidence="2" type="ORF">SAMN05216201_109153</name>
</gene>